<dbReference type="InterPro" id="IPR008922">
    <property type="entry name" value="Di-copper_centre_dom_sf"/>
</dbReference>
<dbReference type="InterPro" id="IPR003609">
    <property type="entry name" value="Pan_app"/>
</dbReference>
<evidence type="ECO:0000256" key="2">
    <source>
        <dbReference type="ARBA" id="ARBA00022737"/>
    </source>
</evidence>
<dbReference type="PROSITE" id="PS00498">
    <property type="entry name" value="TYROSINASE_2"/>
    <property type="match status" value="1"/>
</dbReference>
<dbReference type="OrthoDB" id="6132182at2759"/>
<dbReference type="GO" id="GO:0046872">
    <property type="term" value="F:metal ion binding"/>
    <property type="evidence" value="ECO:0007669"/>
    <property type="project" value="UniProtKB-KW"/>
</dbReference>
<feature type="compositionally biased region" description="Low complexity" evidence="5">
    <location>
        <begin position="401"/>
        <end position="422"/>
    </location>
</feature>
<gene>
    <name evidence="8" type="ORF">H310_13556</name>
</gene>
<dbReference type="SMR" id="A0A024TEL4"/>
<dbReference type="EMBL" id="KI914004">
    <property type="protein sequence ID" value="ETV92031.1"/>
    <property type="molecule type" value="Genomic_DNA"/>
</dbReference>
<dbReference type="InterPro" id="IPR000177">
    <property type="entry name" value="Apple"/>
</dbReference>
<protein>
    <recommendedName>
        <fullName evidence="7">Apple domain-containing protein</fullName>
    </recommendedName>
</protein>
<dbReference type="Pfam" id="PF14295">
    <property type="entry name" value="PAN_4"/>
    <property type="match status" value="5"/>
</dbReference>
<dbReference type="GeneID" id="20090606"/>
<dbReference type="PROSITE" id="PS50948">
    <property type="entry name" value="PAN"/>
    <property type="match status" value="2"/>
</dbReference>
<evidence type="ECO:0000256" key="4">
    <source>
        <dbReference type="ARBA" id="ARBA00023157"/>
    </source>
</evidence>
<dbReference type="Gene3D" id="3.50.4.10">
    <property type="entry name" value="Hepatocyte Growth Factor"/>
    <property type="match status" value="5"/>
</dbReference>
<dbReference type="SMART" id="SM00223">
    <property type="entry name" value="APPLE"/>
    <property type="match status" value="5"/>
</dbReference>
<dbReference type="InterPro" id="IPR050316">
    <property type="entry name" value="Tyrosinase/Hemocyanin"/>
</dbReference>
<dbReference type="RefSeq" id="XP_008879328.1">
    <property type="nucleotide sequence ID" value="XM_008881106.1"/>
</dbReference>
<dbReference type="Gene3D" id="1.10.1280.10">
    <property type="entry name" value="Di-copper center containing domain from catechol oxidase"/>
    <property type="match status" value="1"/>
</dbReference>
<dbReference type="SUPFAM" id="SSF57414">
    <property type="entry name" value="Hairpin loop containing domain-like"/>
    <property type="match status" value="1"/>
</dbReference>
<keyword evidence="2" id="KW-0677">Repeat</keyword>
<dbReference type="InterPro" id="IPR002227">
    <property type="entry name" value="Tyrosinase_Cu-bd"/>
</dbReference>
<feature type="region of interest" description="Disordered" evidence="5">
    <location>
        <begin position="401"/>
        <end position="435"/>
    </location>
</feature>
<feature type="chain" id="PRO_5001537524" description="Apple domain-containing protein" evidence="6">
    <location>
        <begin position="26"/>
        <end position="897"/>
    </location>
</feature>
<keyword evidence="4" id="KW-1015">Disulfide bond</keyword>
<evidence type="ECO:0000256" key="1">
    <source>
        <dbReference type="ARBA" id="ARBA00022723"/>
    </source>
</evidence>
<dbReference type="GO" id="GO:0016491">
    <property type="term" value="F:oxidoreductase activity"/>
    <property type="evidence" value="ECO:0007669"/>
    <property type="project" value="InterPro"/>
</dbReference>
<dbReference type="Pfam" id="PF00264">
    <property type="entry name" value="Tyrosinase"/>
    <property type="match status" value="1"/>
</dbReference>
<dbReference type="PRINTS" id="PR00092">
    <property type="entry name" value="TYROSINASE"/>
</dbReference>
<evidence type="ECO:0000313" key="8">
    <source>
        <dbReference type="EMBL" id="ETV92031.1"/>
    </source>
</evidence>
<dbReference type="SUPFAM" id="SSF48056">
    <property type="entry name" value="Di-copper centre-containing domain"/>
    <property type="match status" value="1"/>
</dbReference>
<dbReference type="PANTHER" id="PTHR11474:SF126">
    <property type="entry name" value="TYROSINASE-LIKE PROTEIN TYR-1-RELATED"/>
    <property type="match status" value="1"/>
</dbReference>
<keyword evidence="1" id="KW-0479">Metal-binding</keyword>
<evidence type="ECO:0000259" key="7">
    <source>
        <dbReference type="PROSITE" id="PS50948"/>
    </source>
</evidence>
<keyword evidence="3" id="KW-0186">Copper</keyword>
<feature type="domain" description="Apple" evidence="7">
    <location>
        <begin position="255"/>
        <end position="327"/>
    </location>
</feature>
<organism evidence="8">
    <name type="scientific">Aphanomyces invadans</name>
    <dbReference type="NCBI Taxonomy" id="157072"/>
    <lineage>
        <taxon>Eukaryota</taxon>
        <taxon>Sar</taxon>
        <taxon>Stramenopiles</taxon>
        <taxon>Oomycota</taxon>
        <taxon>Saprolegniomycetes</taxon>
        <taxon>Saprolegniales</taxon>
        <taxon>Verrucalvaceae</taxon>
        <taxon>Aphanomyces</taxon>
    </lineage>
</organism>
<dbReference type="VEuPathDB" id="FungiDB:H310_13556"/>
<evidence type="ECO:0000256" key="5">
    <source>
        <dbReference type="SAM" id="MobiDB-lite"/>
    </source>
</evidence>
<accession>A0A024TEL4</accession>
<keyword evidence="6" id="KW-0732">Signal</keyword>
<feature type="signal peptide" evidence="6">
    <location>
        <begin position="1"/>
        <end position="25"/>
    </location>
</feature>
<evidence type="ECO:0000256" key="6">
    <source>
        <dbReference type="SAM" id="SignalP"/>
    </source>
</evidence>
<sequence>MAYLTRRTSYLALLVLAFVAEPALQQATCSSIAVDVDYPGNDIAGVAAAAVDNCCGICAATAHCNAFSYAYGTCYLKSANGSAIAKRGVYSATLATPPPCPAIENDTDYAGGDLTSVAASAAEACCGICKATAGCKLFAYAYGTCYLKHTQGPRTSKPGVRSSVVVPPHPEECPAIENDIDYPGGDLVGVAAAAADDCCGICKATAGCKLYSYAYGTCYLKHTQGSRTTKAGVRSGVVVPAVDPPTTTAPPTGQCSSSIANVDYYGMDIATVPGSSVAQCCDACTATSSCHAYVFYQGNCYLKSGKGRSSVLPGAAASALSSFFPTCAAIEDNVDYPGGDLTAVAKTTAEECCDECRSTAGCALFTWSWGTCYLKSTKGARRVSAGARSMLVSTAVTTPAATTTKPTIAPTTPGPTTSQPTATPTPAPTPLTTLSSCGKRQRKAWSASTAAEKALFISAVEESMKRGLFKRFLSVHNDLKANKEAHGTCVFLFWHRKFILAFEDMLRSLGPAYRCLTLAYWDYTQDYVQFQSNQCKTIGECAIATADLGGSTQGRDAQPADAGHTSLCVSSPPLNASEAGCVRRGDWHATTMPDWSISNARSSLFDMGASIAAVSADLELGIHGSVHMELRGAMGNGFLSPMDPIFYLHHAMVDVLHTVFYHCKVEPLNLDAAGQQAHESSFQGCTVNYGDGSLPVGPTTSIMMRSHVDLDDQMPIPVEDDPWIGPFFKPLPSEYYKLTDARTLGYSYNLVGLVGDLYTKCGAATATTIESTRHFEQDHTVVAPFKPANVKTLQFEDAVMSMAVEQGLTREAAFVELKKINLLHHVNCFAGGDIQDYPDDFKHRMHLGDAKKPGFVLWHQLQTNQTTVHIAGWQNITRAYYNCTGAMNARQMHDAIK</sequence>
<evidence type="ECO:0000256" key="3">
    <source>
        <dbReference type="ARBA" id="ARBA00023008"/>
    </source>
</evidence>
<dbReference type="PANTHER" id="PTHR11474">
    <property type="entry name" value="TYROSINASE FAMILY MEMBER"/>
    <property type="match status" value="1"/>
</dbReference>
<dbReference type="GO" id="GO:0005576">
    <property type="term" value="C:extracellular region"/>
    <property type="evidence" value="ECO:0007669"/>
    <property type="project" value="InterPro"/>
</dbReference>
<feature type="domain" description="Apple" evidence="7">
    <location>
        <begin position="29"/>
        <end position="100"/>
    </location>
</feature>
<dbReference type="GO" id="GO:0006508">
    <property type="term" value="P:proteolysis"/>
    <property type="evidence" value="ECO:0007669"/>
    <property type="project" value="InterPro"/>
</dbReference>
<name>A0A024TEL4_9STRA</name>
<dbReference type="CDD" id="cd01100">
    <property type="entry name" value="APPLE_Factor_XI_like"/>
    <property type="match status" value="5"/>
</dbReference>
<dbReference type="AlphaFoldDB" id="A0A024TEL4"/>
<reference evidence="8" key="1">
    <citation type="submission" date="2013-12" db="EMBL/GenBank/DDBJ databases">
        <title>The Genome Sequence of Aphanomyces invadans NJM9701.</title>
        <authorList>
            <consortium name="The Broad Institute Genomics Platform"/>
            <person name="Russ C."/>
            <person name="Tyler B."/>
            <person name="van West P."/>
            <person name="Dieguez-Uribeondo J."/>
            <person name="Young S.K."/>
            <person name="Zeng Q."/>
            <person name="Gargeya S."/>
            <person name="Fitzgerald M."/>
            <person name="Abouelleil A."/>
            <person name="Alvarado L."/>
            <person name="Chapman S.B."/>
            <person name="Gainer-Dewar J."/>
            <person name="Goldberg J."/>
            <person name="Griggs A."/>
            <person name="Gujja S."/>
            <person name="Hansen M."/>
            <person name="Howarth C."/>
            <person name="Imamovic A."/>
            <person name="Ireland A."/>
            <person name="Larimer J."/>
            <person name="McCowan C."/>
            <person name="Murphy C."/>
            <person name="Pearson M."/>
            <person name="Poon T.W."/>
            <person name="Priest M."/>
            <person name="Roberts A."/>
            <person name="Saif S."/>
            <person name="Shea T."/>
            <person name="Sykes S."/>
            <person name="Wortman J."/>
            <person name="Nusbaum C."/>
            <person name="Birren B."/>
        </authorList>
    </citation>
    <scope>NUCLEOTIDE SEQUENCE [LARGE SCALE GENOMIC DNA]</scope>
    <source>
        <strain evidence="8">NJM9701</strain>
    </source>
</reference>
<proteinExistence type="predicted"/>